<dbReference type="GO" id="GO:0016787">
    <property type="term" value="F:hydrolase activity"/>
    <property type="evidence" value="ECO:0007669"/>
    <property type="project" value="UniProtKB-KW"/>
</dbReference>
<dbReference type="InterPro" id="IPR013830">
    <property type="entry name" value="SGNH_hydro"/>
</dbReference>
<dbReference type="AlphaFoldDB" id="A0A9W9HBL5"/>
<organism evidence="2 3">
    <name type="scientific">Penicillium bovifimosum</name>
    <dbReference type="NCBI Taxonomy" id="126998"/>
    <lineage>
        <taxon>Eukaryota</taxon>
        <taxon>Fungi</taxon>
        <taxon>Dikarya</taxon>
        <taxon>Ascomycota</taxon>
        <taxon>Pezizomycotina</taxon>
        <taxon>Eurotiomycetes</taxon>
        <taxon>Eurotiomycetidae</taxon>
        <taxon>Eurotiales</taxon>
        <taxon>Aspergillaceae</taxon>
        <taxon>Penicillium</taxon>
    </lineage>
</organism>
<dbReference type="FunFam" id="3.40.50.1110:FF:000019">
    <property type="entry name" value="GDSL Lipase/Acylhydrolase family protein"/>
    <property type="match status" value="1"/>
</dbReference>
<reference evidence="2" key="1">
    <citation type="submission" date="2022-11" db="EMBL/GenBank/DDBJ databases">
        <authorList>
            <person name="Petersen C."/>
        </authorList>
    </citation>
    <scope>NUCLEOTIDE SEQUENCE</scope>
    <source>
        <strain evidence="2">IBT 22155</strain>
    </source>
</reference>
<keyword evidence="3" id="KW-1185">Reference proteome</keyword>
<feature type="domain" description="SGNH hydrolase-type esterase" evidence="1">
    <location>
        <begin position="38"/>
        <end position="243"/>
    </location>
</feature>
<dbReference type="InterPro" id="IPR036514">
    <property type="entry name" value="SGNH_hydro_sf"/>
</dbReference>
<dbReference type="Proteomes" id="UP001149079">
    <property type="component" value="Unassembled WGS sequence"/>
</dbReference>
<gene>
    <name evidence="2" type="ORF">N7515_002406</name>
</gene>
<dbReference type="PANTHER" id="PTHR14209:SF19">
    <property type="entry name" value="ISOAMYL ACETATE-HYDROLYZING ESTERASE 1 HOMOLOG"/>
    <property type="match status" value="1"/>
</dbReference>
<dbReference type="GeneID" id="81402320"/>
<dbReference type="PANTHER" id="PTHR14209">
    <property type="entry name" value="ISOAMYL ACETATE-HYDROLYZING ESTERASE 1"/>
    <property type="match status" value="1"/>
</dbReference>
<dbReference type="RefSeq" id="XP_056525263.1">
    <property type="nucleotide sequence ID" value="XM_056663150.1"/>
</dbReference>
<accession>A0A9W9HBL5</accession>
<evidence type="ECO:0000259" key="1">
    <source>
        <dbReference type="Pfam" id="PF13472"/>
    </source>
</evidence>
<sequence length="276" mass="30755">AYTKQITQTIFQTDHHRIMTAKTQGIEDAFKPYDQFILFGDSITQMSCNQDLGFAFHAAVQDSYSRRLDVVNRGLSGYNSAHAVKVFDKFFPAPQTATVRFMTIFFGANDACVPGLSQHVPLDQYEKNLKTIIQHPATRAQNPRLILITPPPVNEHQLEGFDASKDTPFPSRTAILTKSYAAAARELGVSLNIPVVDLWSAFMKPAGWKEGEPLIGSHEVPNNETFASLFTDGLHLAPAGNRIVYEELMKVIHANWPDQTPEALPMVFPSWEVAPK</sequence>
<evidence type="ECO:0000313" key="3">
    <source>
        <dbReference type="Proteomes" id="UP001149079"/>
    </source>
</evidence>
<dbReference type="EMBL" id="JAPQKL010000002">
    <property type="protein sequence ID" value="KAJ5143619.1"/>
    <property type="molecule type" value="Genomic_DNA"/>
</dbReference>
<proteinExistence type="predicted"/>
<dbReference type="Pfam" id="PF13472">
    <property type="entry name" value="Lipase_GDSL_2"/>
    <property type="match status" value="1"/>
</dbReference>
<reference evidence="2" key="2">
    <citation type="journal article" date="2023" name="IMA Fungus">
        <title>Comparative genomic study of the Penicillium genus elucidates a diverse pangenome and 15 lateral gene transfer events.</title>
        <authorList>
            <person name="Petersen C."/>
            <person name="Sorensen T."/>
            <person name="Nielsen M.R."/>
            <person name="Sondergaard T.E."/>
            <person name="Sorensen J.L."/>
            <person name="Fitzpatrick D.A."/>
            <person name="Frisvad J.C."/>
            <person name="Nielsen K.L."/>
        </authorList>
    </citation>
    <scope>NUCLEOTIDE SEQUENCE</scope>
    <source>
        <strain evidence="2">IBT 22155</strain>
    </source>
</reference>
<keyword evidence="2" id="KW-0378">Hydrolase</keyword>
<comment type="caution">
    <text evidence="2">The sequence shown here is derived from an EMBL/GenBank/DDBJ whole genome shotgun (WGS) entry which is preliminary data.</text>
</comment>
<evidence type="ECO:0000313" key="2">
    <source>
        <dbReference type="EMBL" id="KAJ5143619.1"/>
    </source>
</evidence>
<dbReference type="SUPFAM" id="SSF52266">
    <property type="entry name" value="SGNH hydrolase"/>
    <property type="match status" value="1"/>
</dbReference>
<dbReference type="InterPro" id="IPR045136">
    <property type="entry name" value="Iah1-like"/>
</dbReference>
<dbReference type="Gene3D" id="3.40.50.1110">
    <property type="entry name" value="SGNH hydrolase"/>
    <property type="match status" value="1"/>
</dbReference>
<name>A0A9W9HBL5_9EURO</name>
<dbReference type="CDD" id="cd01838">
    <property type="entry name" value="Isoamyl_acetate_hydrolase_like"/>
    <property type="match status" value="1"/>
</dbReference>
<protein>
    <submittedName>
        <fullName evidence="2">Esterase SGNH hydrolase-type subgroup</fullName>
    </submittedName>
</protein>
<dbReference type="OrthoDB" id="671439at2759"/>
<feature type="non-terminal residue" evidence="2">
    <location>
        <position position="276"/>
    </location>
</feature>